<proteinExistence type="predicted"/>
<accession>Q0U734</accession>
<dbReference type="PANTHER" id="PTHR43591">
    <property type="entry name" value="METHYLTRANSFERASE"/>
    <property type="match status" value="1"/>
</dbReference>
<dbReference type="PANTHER" id="PTHR43591:SF10">
    <property type="entry name" value="ABC TRANSMEMBRANE TYPE-1 DOMAIN-CONTAINING PROTEIN-RELATED"/>
    <property type="match status" value="1"/>
</dbReference>
<evidence type="ECO:0000313" key="3">
    <source>
        <dbReference type="Proteomes" id="UP000001055"/>
    </source>
</evidence>
<dbReference type="HOGENOM" id="CLU_539797_0_0_1"/>
<evidence type="ECO:0000256" key="1">
    <source>
        <dbReference type="SAM" id="Phobius"/>
    </source>
</evidence>
<organism evidence="2 3">
    <name type="scientific">Phaeosphaeria nodorum (strain SN15 / ATCC MYA-4574 / FGSC 10173)</name>
    <name type="common">Glume blotch fungus</name>
    <name type="synonym">Parastagonospora nodorum</name>
    <dbReference type="NCBI Taxonomy" id="321614"/>
    <lineage>
        <taxon>Eukaryota</taxon>
        <taxon>Fungi</taxon>
        <taxon>Dikarya</taxon>
        <taxon>Ascomycota</taxon>
        <taxon>Pezizomycotina</taxon>
        <taxon>Dothideomycetes</taxon>
        <taxon>Pleosporomycetidae</taxon>
        <taxon>Pleosporales</taxon>
        <taxon>Pleosporineae</taxon>
        <taxon>Phaeosphaeriaceae</taxon>
        <taxon>Parastagonospora</taxon>
    </lineage>
</organism>
<evidence type="ECO:0000313" key="2">
    <source>
        <dbReference type="EMBL" id="EAT80243.2"/>
    </source>
</evidence>
<dbReference type="CDD" id="cd02440">
    <property type="entry name" value="AdoMet_MTases"/>
    <property type="match status" value="1"/>
</dbReference>
<dbReference type="Proteomes" id="UP000001055">
    <property type="component" value="Unassembled WGS sequence"/>
</dbReference>
<protein>
    <recommendedName>
        <fullName evidence="4">Methyltransferase domain-containing protein</fullName>
    </recommendedName>
</protein>
<name>Q0U734_PHANO</name>
<dbReference type="InParanoid" id="Q0U734"/>
<gene>
    <name evidence="2" type="ORF">SNOG_12430</name>
</gene>
<dbReference type="GO" id="GO:0008168">
    <property type="term" value="F:methyltransferase activity"/>
    <property type="evidence" value="ECO:0000318"/>
    <property type="project" value="GO_Central"/>
</dbReference>
<dbReference type="RefSeq" id="XP_001802653.1">
    <property type="nucleotide sequence ID" value="XM_001802601.1"/>
</dbReference>
<dbReference type="VEuPathDB" id="FungiDB:JI435_124300"/>
<evidence type="ECO:0008006" key="4">
    <source>
        <dbReference type="Google" id="ProtNLM"/>
    </source>
</evidence>
<sequence>MAGNATNDLQHVVQQTVPGGETVDPVSDDADSAYGDVVSETASLTSSIMKGRYENGRRYHAYQDGIYMFPDDEQEQDRLDIKYASLQNVFSDKIVFAPLEDPQQILDIGTGTGIWAIDAGELFPGATALRYAKPLTHLRVPPNVKFEIDDAEQTWTWDDNFFDLVHLRTMTGCIRNWDKLFAQAFRHTKPGGYIELQEMDYMGVIQETSRNPGTSFVTWCTEQGNAGKKAGIVLRTSVETLTSALQKAGFVDCQVFEFKLPIGPWPKSRRLRDAGLLQLSAMLEGIEGLSLRLYTFYAGWSLDELKVLLAKIALTWYVVAGGCEVGLFTDPGAGVFVGMMKGPNSEVNGATRSSEAFATGLEVGGFLGGDGELSGGVGEDMVVWYSINTSLTAIRAANHFGKIPFMYISETQTTSLFFRICKPLCIPIVPVTTHLIISPLFLLLYLILHHALISLHPFWLKDLTRHSAFPVLSPLFALFVDQESIDVFNDFDEFGLCFFFGGEGA</sequence>
<reference evidence="3" key="1">
    <citation type="journal article" date="2007" name="Plant Cell">
        <title>Dothideomycete-plant interactions illuminated by genome sequencing and EST analysis of the wheat pathogen Stagonospora nodorum.</title>
        <authorList>
            <person name="Hane J.K."/>
            <person name="Lowe R.G."/>
            <person name="Solomon P.S."/>
            <person name="Tan K.C."/>
            <person name="Schoch C.L."/>
            <person name="Spatafora J.W."/>
            <person name="Crous P.W."/>
            <person name="Kodira C."/>
            <person name="Birren B.W."/>
            <person name="Galagan J.E."/>
            <person name="Torriani S.F."/>
            <person name="McDonald B.A."/>
            <person name="Oliver R.P."/>
        </authorList>
    </citation>
    <scope>NUCLEOTIDE SEQUENCE [LARGE SCALE GENOMIC DNA]</scope>
    <source>
        <strain evidence="3">SN15 / ATCC MYA-4574 / FGSC 10173</strain>
    </source>
</reference>
<dbReference type="AlphaFoldDB" id="Q0U734"/>
<dbReference type="Gene3D" id="3.40.50.150">
    <property type="entry name" value="Vaccinia Virus protein VP39"/>
    <property type="match status" value="1"/>
</dbReference>
<dbReference type="SUPFAM" id="SSF53335">
    <property type="entry name" value="S-adenosyl-L-methionine-dependent methyltransferases"/>
    <property type="match status" value="1"/>
</dbReference>
<dbReference type="KEGG" id="pno:SNOG_12430"/>
<dbReference type="InterPro" id="IPR029063">
    <property type="entry name" value="SAM-dependent_MTases_sf"/>
</dbReference>
<feature type="transmembrane region" description="Helical" evidence="1">
    <location>
        <begin position="428"/>
        <end position="448"/>
    </location>
</feature>
<dbReference type="Pfam" id="PF13489">
    <property type="entry name" value="Methyltransf_23"/>
    <property type="match status" value="1"/>
</dbReference>
<dbReference type="EMBL" id="CH445346">
    <property type="protein sequence ID" value="EAT80243.2"/>
    <property type="molecule type" value="Genomic_DNA"/>
</dbReference>
<keyword evidence="1" id="KW-1133">Transmembrane helix</keyword>
<keyword evidence="1" id="KW-0812">Transmembrane</keyword>
<keyword evidence="1" id="KW-0472">Membrane</keyword>
<dbReference type="GeneID" id="5979562"/>